<protein>
    <submittedName>
        <fullName evidence="5">TPR_REGION domain-containing protein</fullName>
    </submittedName>
</protein>
<dbReference type="GO" id="GO:0061512">
    <property type="term" value="P:protein localization to cilium"/>
    <property type="evidence" value="ECO:0007669"/>
    <property type="project" value="TreeGrafter"/>
</dbReference>
<organism evidence="5 6">
    <name type="scientific">Caenorhabditis japonica</name>
    <dbReference type="NCBI Taxonomy" id="281687"/>
    <lineage>
        <taxon>Eukaryota</taxon>
        <taxon>Metazoa</taxon>
        <taxon>Ecdysozoa</taxon>
        <taxon>Nematoda</taxon>
        <taxon>Chromadorea</taxon>
        <taxon>Rhabditida</taxon>
        <taxon>Rhabditina</taxon>
        <taxon>Rhabditomorpha</taxon>
        <taxon>Rhabditoidea</taxon>
        <taxon>Rhabditidae</taxon>
        <taxon>Peloderinae</taxon>
        <taxon>Caenorhabditis</taxon>
    </lineage>
</organism>
<evidence type="ECO:0000256" key="1">
    <source>
        <dbReference type="ARBA" id="ARBA00022737"/>
    </source>
</evidence>
<accession>A0A8R1EMA1</accession>
<dbReference type="GO" id="GO:0036064">
    <property type="term" value="C:ciliary basal body"/>
    <property type="evidence" value="ECO:0007669"/>
    <property type="project" value="TreeGrafter"/>
</dbReference>
<reference evidence="6" key="1">
    <citation type="submission" date="2010-08" db="EMBL/GenBank/DDBJ databases">
        <authorList>
            <consortium name="Caenorhabditis japonica Sequencing Consortium"/>
            <person name="Wilson R.K."/>
        </authorList>
    </citation>
    <scope>NUCLEOTIDE SEQUENCE [LARGE SCALE GENOMIC DNA]</scope>
    <source>
        <strain evidence="6">DF5081</strain>
    </source>
</reference>
<keyword evidence="2 4" id="KW-0802">TPR repeat</keyword>
<proteinExistence type="inferred from homology"/>
<dbReference type="GO" id="GO:0060271">
    <property type="term" value="P:cilium assembly"/>
    <property type="evidence" value="ECO:0007669"/>
    <property type="project" value="TreeGrafter"/>
</dbReference>
<dbReference type="EnsemblMetazoa" id="CJA38526.1">
    <property type="protein sequence ID" value="CJA38526.1"/>
    <property type="gene ID" value="WBGene00214373"/>
</dbReference>
<evidence type="ECO:0000256" key="4">
    <source>
        <dbReference type="PROSITE-ProRule" id="PRU00339"/>
    </source>
</evidence>
<dbReference type="AlphaFoldDB" id="A0A8R1EMA1"/>
<evidence type="ECO:0000313" key="6">
    <source>
        <dbReference type="Proteomes" id="UP000005237"/>
    </source>
</evidence>
<keyword evidence="6" id="KW-1185">Reference proteome</keyword>
<reference evidence="5" key="2">
    <citation type="submission" date="2022-06" db="UniProtKB">
        <authorList>
            <consortium name="EnsemblMetazoa"/>
        </authorList>
    </citation>
    <scope>IDENTIFICATION</scope>
    <source>
        <strain evidence="5">DF5081</strain>
    </source>
</reference>
<dbReference type="PANTHER" id="PTHR44186">
    <property type="match status" value="1"/>
</dbReference>
<evidence type="ECO:0000256" key="2">
    <source>
        <dbReference type="ARBA" id="ARBA00022803"/>
    </source>
</evidence>
<name>A0A8R1EMA1_CAEJA</name>
<dbReference type="PROSITE" id="PS50005">
    <property type="entry name" value="TPR"/>
    <property type="match status" value="1"/>
</dbReference>
<dbReference type="PANTHER" id="PTHR44186:SF1">
    <property type="entry name" value="BARDET-BIEDL SYNDROME 4 PROTEIN"/>
    <property type="match status" value="1"/>
</dbReference>
<dbReference type="SUPFAM" id="SSF48452">
    <property type="entry name" value="TPR-like"/>
    <property type="match status" value="1"/>
</dbReference>
<comment type="similarity">
    <text evidence="3">Belongs to the BBS4 family.</text>
</comment>
<sequence>MFHYFAQGDYIECKSLIGEIQSKYPEKNETAFHVRGLIARNEGDLDEAMECFHKAYEVSGKNKNVPIAVEQLKKASEVMKDNPKVWFWLAKAIYHFPAEKMQQGKTFNPVEAARTVLMK</sequence>
<dbReference type="InterPro" id="IPR011990">
    <property type="entry name" value="TPR-like_helical_dom_sf"/>
</dbReference>
<dbReference type="InterPro" id="IPR019734">
    <property type="entry name" value="TPR_rpt"/>
</dbReference>
<evidence type="ECO:0000256" key="3">
    <source>
        <dbReference type="ARBA" id="ARBA00023778"/>
    </source>
</evidence>
<feature type="repeat" description="TPR" evidence="4">
    <location>
        <begin position="29"/>
        <end position="62"/>
    </location>
</feature>
<dbReference type="Gene3D" id="1.25.40.10">
    <property type="entry name" value="Tetratricopeptide repeat domain"/>
    <property type="match status" value="1"/>
</dbReference>
<keyword evidence="1" id="KW-0677">Repeat</keyword>
<evidence type="ECO:0000313" key="5">
    <source>
        <dbReference type="EnsemblMetazoa" id="CJA38526.1"/>
    </source>
</evidence>
<dbReference type="Proteomes" id="UP000005237">
    <property type="component" value="Unassembled WGS sequence"/>
</dbReference>